<proteinExistence type="predicted"/>
<comment type="caution">
    <text evidence="3">The sequence shown here is derived from an EMBL/GenBank/DDBJ whole genome shotgun (WGS) entry which is preliminary data.</text>
</comment>
<reference evidence="3" key="1">
    <citation type="submission" date="2023-10" db="EMBL/GenBank/DDBJ databases">
        <title>Genome assembly of Pristionchus species.</title>
        <authorList>
            <person name="Yoshida K."/>
            <person name="Sommer R.J."/>
        </authorList>
    </citation>
    <scope>NUCLEOTIDE SEQUENCE</scope>
    <source>
        <strain evidence="3">RS5133</strain>
    </source>
</reference>
<gene>
    <name evidence="2" type="ORF">PFISCL1PPCAC_26836</name>
    <name evidence="3" type="ORF">PFISCL1PPCAC_28973</name>
</gene>
<organism evidence="3 4">
    <name type="scientific">Pristionchus fissidentatus</name>
    <dbReference type="NCBI Taxonomy" id="1538716"/>
    <lineage>
        <taxon>Eukaryota</taxon>
        <taxon>Metazoa</taxon>
        <taxon>Ecdysozoa</taxon>
        <taxon>Nematoda</taxon>
        <taxon>Chromadorea</taxon>
        <taxon>Rhabditida</taxon>
        <taxon>Rhabditina</taxon>
        <taxon>Diplogasteromorpha</taxon>
        <taxon>Diplogasteroidea</taxon>
        <taxon>Neodiplogasteridae</taxon>
        <taxon>Pristionchus</taxon>
    </lineage>
</organism>
<evidence type="ECO:0000313" key="4">
    <source>
        <dbReference type="Proteomes" id="UP001432322"/>
    </source>
</evidence>
<sequence length="113" mass="12254">LATTGRMPIFAASDLTVMPLVLLDHTEKDEMLREMRGLRRFIAEALNGRLDDLSSRVYDSSSSSEDLLLSKTSLSLLSSSSSPDILLSTPSTHDMDTSSSSASTEKSCELDLP</sequence>
<feature type="region of interest" description="Disordered" evidence="1">
    <location>
        <begin position="77"/>
        <end position="113"/>
    </location>
</feature>
<name>A0AAV5WZY6_9BILA</name>
<feature type="non-terminal residue" evidence="3">
    <location>
        <position position="1"/>
    </location>
</feature>
<dbReference type="AlphaFoldDB" id="A0AAV5WZY6"/>
<keyword evidence="4" id="KW-1185">Reference proteome</keyword>
<dbReference type="EMBL" id="BTSY01000222">
    <property type="protein sequence ID" value="GMT37676.1"/>
    <property type="molecule type" value="Genomic_DNA"/>
</dbReference>
<dbReference type="EMBL" id="BTSY01000007">
    <property type="protein sequence ID" value="GMT35539.1"/>
    <property type="molecule type" value="Genomic_DNA"/>
</dbReference>
<evidence type="ECO:0000313" key="2">
    <source>
        <dbReference type="EMBL" id="GMT35539.1"/>
    </source>
</evidence>
<protein>
    <submittedName>
        <fullName evidence="3">Uncharacterized protein</fullName>
    </submittedName>
</protein>
<accession>A0AAV5WZY6</accession>
<dbReference type="Proteomes" id="UP001432322">
    <property type="component" value="Unassembled WGS sequence"/>
</dbReference>
<feature type="compositionally biased region" description="Low complexity" evidence="1">
    <location>
        <begin position="77"/>
        <end position="105"/>
    </location>
</feature>
<feature type="non-terminal residue" evidence="3">
    <location>
        <position position="113"/>
    </location>
</feature>
<evidence type="ECO:0000256" key="1">
    <source>
        <dbReference type="SAM" id="MobiDB-lite"/>
    </source>
</evidence>
<evidence type="ECO:0000313" key="3">
    <source>
        <dbReference type="EMBL" id="GMT37676.1"/>
    </source>
</evidence>